<reference evidence="2 3" key="1">
    <citation type="journal article" date="2019" name="Int. J. Syst. Evol. Microbiol.">
        <title>The Global Catalogue of Microorganisms (GCM) 10K type strain sequencing project: providing services to taxonomists for standard genome sequencing and annotation.</title>
        <authorList>
            <consortium name="The Broad Institute Genomics Platform"/>
            <consortium name="The Broad Institute Genome Sequencing Center for Infectious Disease"/>
            <person name="Wu L."/>
            <person name="Ma J."/>
        </authorList>
    </citation>
    <scope>NUCLEOTIDE SEQUENCE [LARGE SCALE GENOMIC DNA]</scope>
    <source>
        <strain evidence="2 3">CGMCC 1.15824</strain>
    </source>
</reference>
<organism evidence="2 3">
    <name type="scientific">Saliphagus infecundisoli</name>
    <dbReference type="NCBI Taxonomy" id="1849069"/>
    <lineage>
        <taxon>Archaea</taxon>
        <taxon>Methanobacteriati</taxon>
        <taxon>Methanobacteriota</taxon>
        <taxon>Stenosarchaea group</taxon>
        <taxon>Halobacteria</taxon>
        <taxon>Halobacteriales</taxon>
        <taxon>Natrialbaceae</taxon>
        <taxon>Saliphagus</taxon>
    </lineage>
</organism>
<protein>
    <submittedName>
        <fullName evidence="2">VOC family protein</fullName>
    </submittedName>
</protein>
<keyword evidence="3" id="KW-1185">Reference proteome</keyword>
<evidence type="ECO:0000313" key="3">
    <source>
        <dbReference type="Proteomes" id="UP001595925"/>
    </source>
</evidence>
<dbReference type="InterPro" id="IPR029068">
    <property type="entry name" value="Glyas_Bleomycin-R_OHBP_Dase"/>
</dbReference>
<name>A0ABD5QB55_9EURY</name>
<dbReference type="PROSITE" id="PS51819">
    <property type="entry name" value="VOC"/>
    <property type="match status" value="1"/>
</dbReference>
<dbReference type="InterPro" id="IPR037523">
    <property type="entry name" value="VOC_core"/>
</dbReference>
<feature type="domain" description="VOC" evidence="1">
    <location>
        <begin position="4"/>
        <end position="132"/>
    </location>
</feature>
<comment type="caution">
    <text evidence="2">The sequence shown here is derived from an EMBL/GenBank/DDBJ whole genome shotgun (WGS) entry which is preliminary data.</text>
</comment>
<evidence type="ECO:0000259" key="1">
    <source>
        <dbReference type="PROSITE" id="PS51819"/>
    </source>
</evidence>
<dbReference type="SUPFAM" id="SSF54593">
    <property type="entry name" value="Glyoxalase/Bleomycin resistance protein/Dihydroxybiphenyl dioxygenase"/>
    <property type="match status" value="1"/>
</dbReference>
<dbReference type="AlphaFoldDB" id="A0ABD5QB55"/>
<evidence type="ECO:0000313" key="2">
    <source>
        <dbReference type="EMBL" id="MFC4986928.1"/>
    </source>
</evidence>
<dbReference type="Gene3D" id="3.10.180.10">
    <property type="entry name" value="2,3-Dihydroxybiphenyl 1,2-Dioxygenase, domain 1"/>
    <property type="match status" value="1"/>
</dbReference>
<accession>A0ABD5QB55</accession>
<dbReference type="Proteomes" id="UP001595925">
    <property type="component" value="Unassembled WGS sequence"/>
</dbReference>
<dbReference type="EMBL" id="JBHSJG010000012">
    <property type="protein sequence ID" value="MFC4986928.1"/>
    <property type="molecule type" value="Genomic_DNA"/>
</dbReference>
<dbReference type="RefSeq" id="WP_224829100.1">
    <property type="nucleotide sequence ID" value="NZ_JAIVEF010000015.1"/>
</dbReference>
<dbReference type="Pfam" id="PF13669">
    <property type="entry name" value="Glyoxalase_4"/>
    <property type="match status" value="1"/>
</dbReference>
<gene>
    <name evidence="2" type="ORF">ACFPFO_03905</name>
</gene>
<sequence>MLSGLHHVGHVTTEYDRTIRFYRDALDGTVGETTTVGGAVNVAFVEWSSFRVEVVARDERGTYLDELLDELLDVSPYHLAVIVSDIEEAIASLANAGYPMFDDQPVEGLGPYVRAFVEPDSTPGLPIELVELAETDTP</sequence>
<proteinExistence type="predicted"/>